<dbReference type="InterPro" id="IPR048052">
    <property type="entry name" value="FM1-like"/>
</dbReference>
<dbReference type="NCBIfam" id="TIGR01451">
    <property type="entry name" value="B_ant_repeat"/>
    <property type="match status" value="1"/>
</dbReference>
<dbReference type="Proteomes" id="UP001146453">
    <property type="component" value="Unassembled WGS sequence"/>
</dbReference>
<evidence type="ECO:0000256" key="2">
    <source>
        <dbReference type="ARBA" id="ARBA00022525"/>
    </source>
</evidence>
<dbReference type="Gene3D" id="2.60.40.740">
    <property type="match status" value="1"/>
</dbReference>
<evidence type="ECO:0000256" key="6">
    <source>
        <dbReference type="SAM" id="Phobius"/>
    </source>
</evidence>
<feature type="chain" id="PRO_5046743003" evidence="7">
    <location>
        <begin position="27"/>
        <end position="506"/>
    </location>
</feature>
<evidence type="ECO:0000256" key="5">
    <source>
        <dbReference type="SAM" id="MobiDB-lite"/>
    </source>
</evidence>
<keyword evidence="10" id="KW-1185">Reference proteome</keyword>
<proteinExistence type="predicted"/>
<keyword evidence="6" id="KW-1133">Transmembrane helix</keyword>
<reference evidence="9" key="1">
    <citation type="submission" date="2022-02" db="EMBL/GenBank/DDBJ databases">
        <title>Corynebacterium sp. from urogenital microbiome.</title>
        <authorList>
            <person name="Cappelli E.A."/>
            <person name="Ribeiro T.G."/>
            <person name="Peixe L."/>
        </authorList>
    </citation>
    <scope>NUCLEOTIDE SEQUENCE</scope>
    <source>
        <strain evidence="9">C8Ua_144</strain>
    </source>
</reference>
<dbReference type="NCBIfam" id="TIGR04226">
    <property type="entry name" value="RrgB_K2N_iso_D2"/>
    <property type="match status" value="1"/>
</dbReference>
<evidence type="ECO:0000313" key="9">
    <source>
        <dbReference type="EMBL" id="MCZ9291052.1"/>
    </source>
</evidence>
<dbReference type="Pfam" id="PF20623">
    <property type="entry name" value="Sgo0707_N2"/>
    <property type="match status" value="1"/>
</dbReference>
<evidence type="ECO:0000259" key="8">
    <source>
        <dbReference type="PROSITE" id="PS50847"/>
    </source>
</evidence>
<dbReference type="InterPro" id="IPR013783">
    <property type="entry name" value="Ig-like_fold"/>
</dbReference>
<feature type="region of interest" description="Disordered" evidence="5">
    <location>
        <begin position="307"/>
        <end position="330"/>
    </location>
</feature>
<evidence type="ECO:0000256" key="4">
    <source>
        <dbReference type="ARBA" id="ARBA00023088"/>
    </source>
</evidence>
<comment type="caution">
    <text evidence="9">The sequence shown here is derived from an EMBL/GenBank/DDBJ whole genome shotgun (WGS) entry which is preliminary data.</text>
</comment>
<gene>
    <name evidence="9" type="ORF">L8U61_02755</name>
</gene>
<dbReference type="NCBIfam" id="TIGR01167">
    <property type="entry name" value="LPXTG_anchor"/>
    <property type="match status" value="1"/>
</dbReference>
<dbReference type="InterPro" id="IPR047589">
    <property type="entry name" value="DUF11_rpt"/>
</dbReference>
<evidence type="ECO:0000313" key="10">
    <source>
        <dbReference type="Proteomes" id="UP001146453"/>
    </source>
</evidence>
<keyword evidence="6" id="KW-0472">Membrane</keyword>
<dbReference type="Gene3D" id="2.60.40.10">
    <property type="entry name" value="Immunoglobulins"/>
    <property type="match status" value="2"/>
</dbReference>
<evidence type="ECO:0000256" key="7">
    <source>
        <dbReference type="SAM" id="SignalP"/>
    </source>
</evidence>
<feature type="domain" description="Gram-positive cocci surface proteins LPxTG" evidence="8">
    <location>
        <begin position="474"/>
        <end position="506"/>
    </location>
</feature>
<keyword evidence="1" id="KW-0134">Cell wall</keyword>
<dbReference type="InterPro" id="IPR026466">
    <property type="entry name" value="Fim_isopep_form_D2_dom"/>
</dbReference>
<dbReference type="EMBL" id="JAKMUR010000003">
    <property type="protein sequence ID" value="MCZ9291052.1"/>
    <property type="molecule type" value="Genomic_DNA"/>
</dbReference>
<dbReference type="InterPro" id="IPR046473">
    <property type="entry name" value="Sgo0707-like_N2"/>
</dbReference>
<feature type="transmembrane region" description="Helical" evidence="6">
    <location>
        <begin position="482"/>
        <end position="501"/>
    </location>
</feature>
<protein>
    <submittedName>
        <fullName evidence="9">SpaH/EbpB family LPXTG-anchored major pilin</fullName>
    </submittedName>
</protein>
<organism evidence="9 10">
    <name type="scientific">Corynebacterium lehmanniae</name>
    <dbReference type="NCBI Taxonomy" id="2913497"/>
    <lineage>
        <taxon>Bacteria</taxon>
        <taxon>Bacillati</taxon>
        <taxon>Actinomycetota</taxon>
        <taxon>Actinomycetes</taxon>
        <taxon>Mycobacteriales</taxon>
        <taxon>Corynebacteriaceae</taxon>
        <taxon>Corynebacterium</taxon>
    </lineage>
</organism>
<evidence type="ECO:0000256" key="1">
    <source>
        <dbReference type="ARBA" id="ARBA00022512"/>
    </source>
</evidence>
<keyword evidence="4" id="KW-0572">Peptidoglycan-anchor</keyword>
<accession>A0ABT4R665</accession>
<keyword evidence="6" id="KW-0812">Transmembrane</keyword>
<keyword evidence="2" id="KW-0964">Secreted</keyword>
<dbReference type="RefSeq" id="WP_269951800.1">
    <property type="nucleotide sequence ID" value="NZ_JAKMUR010000003.1"/>
</dbReference>
<dbReference type="InterPro" id="IPR019931">
    <property type="entry name" value="LPXTG_anchor"/>
</dbReference>
<sequence length="506" mass="53076">MSNLTKKTFALAAAAAFATATPLAVAPDLAPVAIAQNNQAVDVNKTASLTIHKQEGDPGDATGNVAGTEFIVERVQMQNGLNTAAGWKEAGDIVNSGADAATIDTTFTAQNVKTGADGIAKFDNLKVGIYKVTEKTNGNYTVAAPFLVTLPLTQDGELNYNPTVSPKNQKLDPTKAADDANANIGDEITYTVKAPVPAGDVLQDGTRTISQFRITDDLQKELTYVADSAAVTLIGAKDGVDASLQSGDYTITNNGQNLTVEFTEAGLQRLEKLRGENPGLTAQVVFKAKVNAIPANGQINNTANVYVPNRENPIPTKPETTKDGDQDTNNTTTQYVNVEVTKNLNGNAVEDEKTGNGAEFEIYPCAPDGDNGYAVADGAEAIKGTATANDTELATSFTAQGGDVASAKAAVASGFGMQLNPTVQYCAVETKAPQGYLVNPDPQLLTRTTEGTDTTRPVYTVAVNDVKDNIWGRLPATGERTMLYILAVGLVLFGGGAAYQLSRRNA</sequence>
<evidence type="ECO:0000256" key="3">
    <source>
        <dbReference type="ARBA" id="ARBA00022729"/>
    </source>
</evidence>
<dbReference type="PROSITE" id="PS50847">
    <property type="entry name" value="GRAM_POS_ANCHORING"/>
    <property type="match status" value="1"/>
</dbReference>
<keyword evidence="3 7" id="KW-0732">Signal</keyword>
<name>A0ABT4R665_9CORY</name>
<feature type="signal peptide" evidence="7">
    <location>
        <begin position="1"/>
        <end position="26"/>
    </location>
</feature>
<dbReference type="NCBIfam" id="NF033902">
    <property type="entry name" value="iso_D2_wall_anc"/>
    <property type="match status" value="1"/>
</dbReference>